<reference evidence="1" key="1">
    <citation type="submission" date="2022-06" db="EMBL/GenBank/DDBJ databases">
        <title>Complete Genome Sequence of Deoxynivalenol-bioadsorption Ochrobactrum pseudintermedium ASAG-D25.</title>
        <authorList>
            <person name="Wang N."/>
        </authorList>
    </citation>
    <scope>NUCLEOTIDE SEQUENCE</scope>
    <source>
        <strain evidence="1">ASAG-D25</strain>
    </source>
</reference>
<dbReference type="Gene3D" id="1.10.3290.10">
    <property type="entry name" value="Fido-like domain"/>
    <property type="match status" value="1"/>
</dbReference>
<sequence>MPKGSYCYPNTSDDLDRKDVLRNRFGLETHSALRVEEYRATAVRMAEIAEGDGPEGNFDRLFVKVG</sequence>
<accession>A0ABY5UG82</accession>
<evidence type="ECO:0000313" key="2">
    <source>
        <dbReference type="Proteomes" id="UP001058739"/>
    </source>
</evidence>
<proteinExistence type="predicted"/>
<dbReference type="EMBL" id="CP099968">
    <property type="protein sequence ID" value="UWL61717.1"/>
    <property type="molecule type" value="Genomic_DNA"/>
</dbReference>
<evidence type="ECO:0000313" key="1">
    <source>
        <dbReference type="EMBL" id="UWL61717.1"/>
    </source>
</evidence>
<organism evidence="1 2">
    <name type="scientific">Brucella pseudintermedia</name>
    <dbReference type="NCBI Taxonomy" id="370111"/>
    <lineage>
        <taxon>Bacteria</taxon>
        <taxon>Pseudomonadati</taxon>
        <taxon>Pseudomonadota</taxon>
        <taxon>Alphaproteobacteria</taxon>
        <taxon>Hyphomicrobiales</taxon>
        <taxon>Brucellaceae</taxon>
        <taxon>Brucella/Ochrobactrum group</taxon>
        <taxon>Brucella</taxon>
    </lineage>
</organism>
<dbReference type="RefSeq" id="WP_235925505.1">
    <property type="nucleotide sequence ID" value="NZ_CADEAT010000037.1"/>
</dbReference>
<dbReference type="Proteomes" id="UP001058739">
    <property type="component" value="Chromosome 02"/>
</dbReference>
<keyword evidence="2" id="KW-1185">Reference proteome</keyword>
<name>A0ABY5UG82_9HYPH</name>
<dbReference type="InterPro" id="IPR036597">
    <property type="entry name" value="Fido-like_dom_sf"/>
</dbReference>
<gene>
    <name evidence="1" type="ORF">NIK97_17695</name>
</gene>
<protein>
    <submittedName>
        <fullName evidence="1">Uncharacterized protein</fullName>
    </submittedName>
</protein>